<gene>
    <name evidence="1" type="ORF">POTOM_042632</name>
</gene>
<dbReference type="AlphaFoldDB" id="A0A8X7YQ99"/>
<comment type="caution">
    <text evidence="1">The sequence shown here is derived from an EMBL/GenBank/DDBJ whole genome shotgun (WGS) entry which is preliminary data.</text>
</comment>
<evidence type="ECO:0000313" key="1">
    <source>
        <dbReference type="EMBL" id="KAG6752613.1"/>
    </source>
</evidence>
<dbReference type="EMBL" id="JAAWWB010000024">
    <property type="protein sequence ID" value="KAG6752613.1"/>
    <property type="molecule type" value="Genomic_DNA"/>
</dbReference>
<accession>A0A8X7YQ99</accession>
<reference evidence="1" key="1">
    <citation type="journal article" date="2020" name="bioRxiv">
        <title>Hybrid origin of Populus tomentosa Carr. identified through genome sequencing and phylogenomic analysis.</title>
        <authorList>
            <person name="An X."/>
            <person name="Gao K."/>
            <person name="Chen Z."/>
            <person name="Li J."/>
            <person name="Yang X."/>
            <person name="Yang X."/>
            <person name="Zhou J."/>
            <person name="Guo T."/>
            <person name="Zhao T."/>
            <person name="Huang S."/>
            <person name="Miao D."/>
            <person name="Khan W.U."/>
            <person name="Rao P."/>
            <person name="Ye M."/>
            <person name="Lei B."/>
            <person name="Liao W."/>
            <person name="Wang J."/>
            <person name="Ji L."/>
            <person name="Li Y."/>
            <person name="Guo B."/>
            <person name="Mustafa N.S."/>
            <person name="Li S."/>
            <person name="Yun Q."/>
            <person name="Keller S.R."/>
            <person name="Mao J."/>
            <person name="Zhang R."/>
            <person name="Strauss S.H."/>
        </authorList>
    </citation>
    <scope>NUCLEOTIDE SEQUENCE</scope>
    <source>
        <strain evidence="1">GM15</strain>
        <tissue evidence="1">Leaf</tissue>
    </source>
</reference>
<sequence length="193" mass="22058">MLMLLYAGRILCSYGYLYPGFRKEFDFHVSLSEQKFTSCHDLHVASTERILHLMKNSIRVDCSATYNAEYVPHKDISLPLSGLPFDLPAAGNDIHNRHLQILYSTSNQEIPCHIIIRMCMFFRRAMIASWAGPGNSDVRHELFHAWNNDTIHIRNNLISTCTGEGHPLPQKKFYKSRLCICPRGPLLDGVVLI</sequence>
<organism evidence="1 2">
    <name type="scientific">Populus tomentosa</name>
    <name type="common">Chinese white poplar</name>
    <dbReference type="NCBI Taxonomy" id="118781"/>
    <lineage>
        <taxon>Eukaryota</taxon>
        <taxon>Viridiplantae</taxon>
        <taxon>Streptophyta</taxon>
        <taxon>Embryophyta</taxon>
        <taxon>Tracheophyta</taxon>
        <taxon>Spermatophyta</taxon>
        <taxon>Magnoliopsida</taxon>
        <taxon>eudicotyledons</taxon>
        <taxon>Gunneridae</taxon>
        <taxon>Pentapetalae</taxon>
        <taxon>rosids</taxon>
        <taxon>fabids</taxon>
        <taxon>Malpighiales</taxon>
        <taxon>Salicaceae</taxon>
        <taxon>Saliceae</taxon>
        <taxon>Populus</taxon>
    </lineage>
</organism>
<proteinExistence type="predicted"/>
<keyword evidence="2" id="KW-1185">Reference proteome</keyword>
<dbReference type="Proteomes" id="UP000886885">
    <property type="component" value="Chromosome 12D"/>
</dbReference>
<protein>
    <submittedName>
        <fullName evidence="1">Uncharacterized protein</fullName>
    </submittedName>
</protein>
<evidence type="ECO:0000313" key="2">
    <source>
        <dbReference type="Proteomes" id="UP000886885"/>
    </source>
</evidence>
<name>A0A8X7YQ99_POPTO</name>